<dbReference type="SUPFAM" id="SSF51556">
    <property type="entry name" value="Metallo-dependent hydrolases"/>
    <property type="match status" value="1"/>
</dbReference>
<proteinExistence type="inferred from homology"/>
<dbReference type="OrthoDB" id="9766564at2"/>
<reference evidence="7 9" key="1">
    <citation type="submission" date="2019-07" db="EMBL/GenBank/DDBJ databases">
        <title>Whole genome shotgun sequence of Cellulomonas hominis NBRC 16055.</title>
        <authorList>
            <person name="Hosoyama A."/>
            <person name="Uohara A."/>
            <person name="Ohji S."/>
            <person name="Ichikawa N."/>
        </authorList>
    </citation>
    <scope>NUCLEOTIDE SEQUENCE [LARGE SCALE GENOMIC DNA]</scope>
    <source>
        <strain evidence="7 9">NBRC 16055</strain>
    </source>
</reference>
<dbReference type="EC" id="5.3.1.12" evidence="4"/>
<evidence type="ECO:0000256" key="3">
    <source>
        <dbReference type="ARBA" id="ARBA00008397"/>
    </source>
</evidence>
<dbReference type="UniPathway" id="UPA00246"/>
<evidence type="ECO:0000313" key="9">
    <source>
        <dbReference type="Proteomes" id="UP000321723"/>
    </source>
</evidence>
<evidence type="ECO:0000313" key="10">
    <source>
        <dbReference type="Proteomes" id="UP000564629"/>
    </source>
</evidence>
<keyword evidence="6 7" id="KW-0413">Isomerase</keyword>
<reference evidence="8 10" key="2">
    <citation type="submission" date="2020-08" db="EMBL/GenBank/DDBJ databases">
        <title>Sequencing the genomes of 1000 actinobacteria strains.</title>
        <authorList>
            <person name="Klenk H.-P."/>
        </authorList>
    </citation>
    <scope>NUCLEOTIDE SEQUENCE [LARGE SCALE GENOMIC DNA]</scope>
    <source>
        <strain evidence="8 10">DSM 9581</strain>
    </source>
</reference>
<keyword evidence="9" id="KW-1185">Reference proteome</keyword>
<dbReference type="Gene3D" id="1.10.2020.10">
    <property type="entry name" value="uronate isomerase, domain 2, chain A"/>
    <property type="match status" value="1"/>
</dbReference>
<dbReference type="Gene3D" id="3.20.20.140">
    <property type="entry name" value="Metal-dependent hydrolases"/>
    <property type="match status" value="1"/>
</dbReference>
<dbReference type="Proteomes" id="UP000321723">
    <property type="component" value="Unassembled WGS sequence"/>
</dbReference>
<comment type="pathway">
    <text evidence="2">Carbohydrate metabolism; pentose and glucuronate interconversion.</text>
</comment>
<dbReference type="NCBIfam" id="NF002794">
    <property type="entry name" value="PRK02925.1"/>
    <property type="match status" value="1"/>
</dbReference>
<dbReference type="Pfam" id="PF02614">
    <property type="entry name" value="UxaC"/>
    <property type="match status" value="1"/>
</dbReference>
<dbReference type="GO" id="GO:0019698">
    <property type="term" value="P:D-galacturonate catabolic process"/>
    <property type="evidence" value="ECO:0007669"/>
    <property type="project" value="TreeGrafter"/>
</dbReference>
<evidence type="ECO:0000256" key="1">
    <source>
        <dbReference type="ARBA" id="ARBA00001165"/>
    </source>
</evidence>
<sequence>MSEPQHARAAACTRDADRLLPTDPQTRAIARDLYARVADAPIISPHGHVPASLLAKDEPFGDPAELFVVHDHYVTRLLHAAGLPLSDLGLGARAVEPREVWRRLAERWHLFAGTASGYWLDEELSTVLGIRTPLTPATADAVYDAVQARLLEPGMTPRSLFSAFRVAVLATTDDPLDDLADHRLLQGAGLRVLPTFRPDAYLDPDGRDFVERVERLLSATGSPQTFTGYLDALAARRAHFVANGAVSADHGVLEPVAADLDAAEAERLFGSVLAGTADARQRATFRAHMLLQMARMSVEDGLVMTVHAGVRRNHSTATLRSFGPDTGHDIPVPTSYTDGLRPLLERFGLDERLSLILFTVDETTFSRELAPLAGFYPSVRAGAPWWFLDAPHAMDRYRAAVTETAGFYRTSGFVDDTRAFLSIPVRHDTARRADAGYLARLVREGRLTLPGAERIADDLVDAIPRAAFRL</sequence>
<accession>A0A511FGD2</accession>
<evidence type="ECO:0000256" key="2">
    <source>
        <dbReference type="ARBA" id="ARBA00004892"/>
    </source>
</evidence>
<dbReference type="EMBL" id="BJVQ01000072">
    <property type="protein sequence ID" value="GEL48306.1"/>
    <property type="molecule type" value="Genomic_DNA"/>
</dbReference>
<dbReference type="GO" id="GO:0042840">
    <property type="term" value="P:D-glucuronate catabolic process"/>
    <property type="evidence" value="ECO:0007669"/>
    <property type="project" value="TreeGrafter"/>
</dbReference>
<dbReference type="Proteomes" id="UP000564629">
    <property type="component" value="Unassembled WGS sequence"/>
</dbReference>
<dbReference type="PANTHER" id="PTHR30068:SF4">
    <property type="entry name" value="URONATE ISOMERASE"/>
    <property type="match status" value="1"/>
</dbReference>
<evidence type="ECO:0000256" key="5">
    <source>
        <dbReference type="ARBA" id="ARBA00020555"/>
    </source>
</evidence>
<dbReference type="PANTHER" id="PTHR30068">
    <property type="entry name" value="URONATE ISOMERASE"/>
    <property type="match status" value="1"/>
</dbReference>
<name>A0A511FGD2_9CELL</name>
<evidence type="ECO:0000256" key="6">
    <source>
        <dbReference type="ARBA" id="ARBA00023235"/>
    </source>
</evidence>
<protein>
    <recommendedName>
        <fullName evidence="5">Uronate isomerase</fullName>
        <ecNumber evidence="4">5.3.1.12</ecNumber>
    </recommendedName>
</protein>
<gene>
    <name evidence="7" type="ORF">CHO01_34220</name>
    <name evidence="8" type="ORF">HNR08_004215</name>
</gene>
<evidence type="ECO:0000313" key="8">
    <source>
        <dbReference type="EMBL" id="MBB5475479.1"/>
    </source>
</evidence>
<comment type="catalytic activity">
    <reaction evidence="1">
        <text>D-glucuronate = D-fructuronate</text>
        <dbReference type="Rhea" id="RHEA:13049"/>
        <dbReference type="ChEBI" id="CHEBI:58720"/>
        <dbReference type="ChEBI" id="CHEBI:59863"/>
        <dbReference type="EC" id="5.3.1.12"/>
    </reaction>
</comment>
<comment type="caution">
    <text evidence="7">The sequence shown here is derived from an EMBL/GenBank/DDBJ whole genome shotgun (WGS) entry which is preliminary data.</text>
</comment>
<dbReference type="GO" id="GO:0008880">
    <property type="term" value="F:glucuronate isomerase activity"/>
    <property type="evidence" value="ECO:0007669"/>
    <property type="project" value="UniProtKB-EC"/>
</dbReference>
<dbReference type="InterPro" id="IPR032466">
    <property type="entry name" value="Metal_Hydrolase"/>
</dbReference>
<evidence type="ECO:0000313" key="7">
    <source>
        <dbReference type="EMBL" id="GEL48306.1"/>
    </source>
</evidence>
<evidence type="ECO:0000256" key="4">
    <source>
        <dbReference type="ARBA" id="ARBA00012546"/>
    </source>
</evidence>
<comment type="similarity">
    <text evidence="3">Belongs to the metallo-dependent hydrolases superfamily. Uronate isomerase family.</text>
</comment>
<dbReference type="RefSeq" id="WP_146840225.1">
    <property type="nucleotide sequence ID" value="NZ_BJVQ01000072.1"/>
</dbReference>
<dbReference type="AlphaFoldDB" id="A0A511FGD2"/>
<dbReference type="InterPro" id="IPR003766">
    <property type="entry name" value="Uronate_isomerase"/>
</dbReference>
<dbReference type="EMBL" id="JACHDN010000001">
    <property type="protein sequence ID" value="MBB5475479.1"/>
    <property type="molecule type" value="Genomic_DNA"/>
</dbReference>
<organism evidence="7 9">
    <name type="scientific">Cellulomonas hominis</name>
    <dbReference type="NCBI Taxonomy" id="156981"/>
    <lineage>
        <taxon>Bacteria</taxon>
        <taxon>Bacillati</taxon>
        <taxon>Actinomycetota</taxon>
        <taxon>Actinomycetes</taxon>
        <taxon>Micrococcales</taxon>
        <taxon>Cellulomonadaceae</taxon>
        <taxon>Cellulomonas</taxon>
    </lineage>
</organism>